<accession>A0ABM7J964</accession>
<evidence type="ECO:0000313" key="2">
    <source>
        <dbReference type="Proteomes" id="UP000466831"/>
    </source>
</evidence>
<gene>
    <name evidence="1" type="ORF">MMARJ_10940</name>
</gene>
<dbReference type="EMBL" id="AP022584">
    <property type="protein sequence ID" value="BBY10354.1"/>
    <property type="molecule type" value="Genomic_DNA"/>
</dbReference>
<name>A0ABM7J964_9MYCO</name>
<evidence type="ECO:0000313" key="1">
    <source>
        <dbReference type="EMBL" id="BBY10354.1"/>
    </source>
</evidence>
<dbReference type="Proteomes" id="UP000466831">
    <property type="component" value="Chromosome"/>
</dbReference>
<sequence>MVRDLRIGPIGGQLQAFGKPGQRVRPVVQLGGDAAVAVVHVTEMCALPKRVVDVLHRQRCPVGGLSRAAARVGDSEVTRERGDRPTVGGDVVHGDHQHVFVVADGEKLGVQGAFVRQVEGMAGGRLHALLQPVLRPPARVDDVAGEPDSLGGNHHLLRDAVGRSEHRAQTFVAAHDVGQRRGQRVGVEVPAQPQRHGDVVHR</sequence>
<protein>
    <submittedName>
        <fullName evidence="1">Uncharacterized protein</fullName>
    </submittedName>
</protein>
<proteinExistence type="predicted"/>
<organism evidence="1 2">
    <name type="scientific">Mycobacterium marseillense</name>
    <dbReference type="NCBI Taxonomy" id="701042"/>
    <lineage>
        <taxon>Bacteria</taxon>
        <taxon>Bacillati</taxon>
        <taxon>Actinomycetota</taxon>
        <taxon>Actinomycetes</taxon>
        <taxon>Mycobacteriales</taxon>
        <taxon>Mycobacteriaceae</taxon>
        <taxon>Mycobacterium</taxon>
        <taxon>Mycobacterium avium complex (MAC)</taxon>
    </lineage>
</organism>
<reference evidence="1 2" key="1">
    <citation type="journal article" date="2019" name="Emerg. Microbes Infect.">
        <title>Comprehensive subspecies identification of 175 nontuberculous mycobacteria species based on 7547 genomic profiles.</title>
        <authorList>
            <person name="Matsumoto Y."/>
            <person name="Kinjo T."/>
            <person name="Motooka D."/>
            <person name="Nabeya D."/>
            <person name="Jung N."/>
            <person name="Uechi K."/>
            <person name="Horii T."/>
            <person name="Iida T."/>
            <person name="Fujita J."/>
            <person name="Nakamura S."/>
        </authorList>
    </citation>
    <scope>NUCLEOTIDE SEQUENCE [LARGE SCALE GENOMIC DNA]</scope>
    <source>
        <strain evidence="1 2">JCM 17324</strain>
    </source>
</reference>
<keyword evidence="2" id="KW-1185">Reference proteome</keyword>